<dbReference type="GeneID" id="29110735"/>
<sequence length="201" mass="22433">MSYSPKSTYVPGERNTPPADAPTRRTVLSMSEFLHSGPLDIPASTPSDVGGGAPRLSSRLSDSRLRFIKKVPIDPRSDLCSPRDRRAALAVYDEAIENIKNGKGHHIDVETEAEAKIETILGIRSAAPSHLVFQKNLLLPIDPTYAEPRIEASDDTLGYHASWRLHEWRQDGWPALIPGRAIEKEKTMKGDPSTWRERDWS</sequence>
<dbReference type="Proteomes" id="UP000291422">
    <property type="component" value="Unassembled WGS sequence"/>
</dbReference>
<proteinExistence type="predicted"/>
<evidence type="ECO:0000313" key="3">
    <source>
        <dbReference type="EMBL" id="RYN71239.1"/>
    </source>
</evidence>
<evidence type="ECO:0000313" key="5">
    <source>
        <dbReference type="Proteomes" id="UP000291422"/>
    </source>
</evidence>
<dbReference type="KEGG" id="aalt:CC77DRAFT_1020817"/>
<gene>
    <name evidence="3" type="ORF">AA0117_g9806</name>
    <name evidence="2" type="ORF">CC77DRAFT_1020817</name>
</gene>
<dbReference type="VEuPathDB" id="FungiDB:CC77DRAFT_1020817"/>
<evidence type="ECO:0000256" key="1">
    <source>
        <dbReference type="SAM" id="MobiDB-lite"/>
    </source>
</evidence>
<reference evidence="5" key="2">
    <citation type="journal article" date="2019" name="bioRxiv">
        <title>Genomics, evolutionary history and diagnostics of the Alternaria alternata species group including apple and Asian pear pathotypes.</title>
        <authorList>
            <person name="Armitage A.D."/>
            <person name="Cockerton H.M."/>
            <person name="Sreenivasaprasad S."/>
            <person name="Woodhall J.W."/>
            <person name="Lane C.R."/>
            <person name="Harrison R.J."/>
            <person name="Clarkson J.P."/>
        </authorList>
    </citation>
    <scope>NUCLEOTIDE SEQUENCE [LARGE SCALE GENOMIC DNA]</scope>
    <source>
        <strain evidence="5">FERA 1177</strain>
    </source>
</reference>
<reference evidence="2 4" key="1">
    <citation type="submission" date="2016-05" db="EMBL/GenBank/DDBJ databases">
        <title>Comparative analysis of secretome profiles of manganese(II)-oxidizing ascomycete fungi.</title>
        <authorList>
            <consortium name="DOE Joint Genome Institute"/>
            <person name="Zeiner C.A."/>
            <person name="Purvine S.O."/>
            <person name="Zink E.M."/>
            <person name="Wu S."/>
            <person name="Pasa-Tolic L."/>
            <person name="Chaput D.L."/>
            <person name="Haridas S."/>
            <person name="Grigoriev I.V."/>
            <person name="Santelli C.M."/>
            <person name="Hansel C.M."/>
        </authorList>
    </citation>
    <scope>NUCLEOTIDE SEQUENCE [LARGE SCALE GENOMIC DNA]</scope>
    <source>
        <strain evidence="2 4">SRC1lrK2f</strain>
    </source>
</reference>
<dbReference type="OMA" id="ICCPRDR"/>
<dbReference type="AlphaFoldDB" id="A0A177DK30"/>
<reference evidence="3" key="3">
    <citation type="journal article" date="2019" name="J. ISSAAS">
        <title>Genomics, evolutionary history and diagnostics of the Alternaria alternata species group including apple and Asian pear pathotypes.</title>
        <authorList>
            <person name="Armitage A.D."/>
            <person name="Cockerton H.M."/>
            <person name="Sreenivasaprasad S."/>
            <person name="Woodhall J."/>
            <person name="Lane C."/>
            <person name="Harrison R.J."/>
            <person name="Clarkson J.P."/>
        </authorList>
    </citation>
    <scope>NUCLEOTIDE SEQUENCE</scope>
    <source>
        <strain evidence="3">FERA 1177</strain>
    </source>
</reference>
<evidence type="ECO:0000313" key="2">
    <source>
        <dbReference type="EMBL" id="OAG20304.1"/>
    </source>
</evidence>
<dbReference type="RefSeq" id="XP_018385725.1">
    <property type="nucleotide sequence ID" value="XM_018525141.1"/>
</dbReference>
<name>A0A177DK30_ALTAL</name>
<keyword evidence="4" id="KW-1185">Reference proteome</keyword>
<evidence type="ECO:0000313" key="4">
    <source>
        <dbReference type="Proteomes" id="UP000077248"/>
    </source>
</evidence>
<feature type="region of interest" description="Disordered" evidence="1">
    <location>
        <begin position="1"/>
        <end position="24"/>
    </location>
</feature>
<dbReference type="EMBL" id="PDXD01000034">
    <property type="protein sequence ID" value="RYN71239.1"/>
    <property type="molecule type" value="Genomic_DNA"/>
</dbReference>
<dbReference type="Proteomes" id="UP000077248">
    <property type="component" value="Unassembled WGS sequence"/>
</dbReference>
<feature type="region of interest" description="Disordered" evidence="1">
    <location>
        <begin position="37"/>
        <end position="57"/>
    </location>
</feature>
<accession>A0A177DK30</accession>
<protein>
    <submittedName>
        <fullName evidence="2">Uncharacterized protein</fullName>
    </submittedName>
</protein>
<organism evidence="2 4">
    <name type="scientific">Alternaria alternata</name>
    <name type="common">Alternaria rot fungus</name>
    <name type="synonym">Torula alternata</name>
    <dbReference type="NCBI Taxonomy" id="5599"/>
    <lineage>
        <taxon>Eukaryota</taxon>
        <taxon>Fungi</taxon>
        <taxon>Dikarya</taxon>
        <taxon>Ascomycota</taxon>
        <taxon>Pezizomycotina</taxon>
        <taxon>Dothideomycetes</taxon>
        <taxon>Pleosporomycetidae</taxon>
        <taxon>Pleosporales</taxon>
        <taxon>Pleosporineae</taxon>
        <taxon>Pleosporaceae</taxon>
        <taxon>Alternaria</taxon>
        <taxon>Alternaria sect. Alternaria</taxon>
        <taxon>Alternaria alternata complex</taxon>
    </lineage>
</organism>
<dbReference type="EMBL" id="KV441479">
    <property type="protein sequence ID" value="OAG20304.1"/>
    <property type="molecule type" value="Genomic_DNA"/>
</dbReference>